<evidence type="ECO:0000313" key="3">
    <source>
        <dbReference type="EMBL" id="KAJ8870500.1"/>
    </source>
</evidence>
<gene>
    <name evidence="3" type="ORF">PR048_029523</name>
</gene>
<feature type="compositionally biased region" description="Basic and acidic residues" evidence="1">
    <location>
        <begin position="824"/>
        <end position="839"/>
    </location>
</feature>
<feature type="region of interest" description="Disordered" evidence="1">
    <location>
        <begin position="351"/>
        <end position="376"/>
    </location>
</feature>
<dbReference type="Proteomes" id="UP001159363">
    <property type="component" value="Chromosome 12"/>
</dbReference>
<feature type="domain" description="Transposase Tc1-like" evidence="2">
    <location>
        <begin position="761"/>
        <end position="830"/>
    </location>
</feature>
<feature type="compositionally biased region" description="Basic and acidic residues" evidence="1">
    <location>
        <begin position="677"/>
        <end position="687"/>
    </location>
</feature>
<dbReference type="Pfam" id="PF01498">
    <property type="entry name" value="HTH_Tnp_Tc3_2"/>
    <property type="match status" value="1"/>
</dbReference>
<feature type="region of interest" description="Disordered" evidence="1">
    <location>
        <begin position="732"/>
        <end position="758"/>
    </location>
</feature>
<evidence type="ECO:0000256" key="1">
    <source>
        <dbReference type="SAM" id="MobiDB-lite"/>
    </source>
</evidence>
<reference evidence="3 4" key="1">
    <citation type="submission" date="2023-02" db="EMBL/GenBank/DDBJ databases">
        <title>LHISI_Scaffold_Assembly.</title>
        <authorList>
            <person name="Stuart O.P."/>
            <person name="Cleave R."/>
            <person name="Magrath M.J.L."/>
            <person name="Mikheyev A.S."/>
        </authorList>
    </citation>
    <scope>NUCLEOTIDE SEQUENCE [LARGE SCALE GENOMIC DNA]</scope>
    <source>
        <strain evidence="3">Daus_M_001</strain>
        <tissue evidence="3">Leg muscle</tissue>
    </source>
</reference>
<accession>A0ABQ9GDL8</accession>
<evidence type="ECO:0000313" key="4">
    <source>
        <dbReference type="Proteomes" id="UP001159363"/>
    </source>
</evidence>
<feature type="compositionally biased region" description="Basic and acidic residues" evidence="1">
    <location>
        <begin position="741"/>
        <end position="758"/>
    </location>
</feature>
<evidence type="ECO:0000259" key="2">
    <source>
        <dbReference type="Pfam" id="PF01498"/>
    </source>
</evidence>
<keyword evidence="4" id="KW-1185">Reference proteome</keyword>
<feature type="compositionally biased region" description="Polar residues" evidence="1">
    <location>
        <begin position="643"/>
        <end position="652"/>
    </location>
</feature>
<proteinExistence type="predicted"/>
<dbReference type="EMBL" id="JARBHB010000013">
    <property type="protein sequence ID" value="KAJ8870500.1"/>
    <property type="molecule type" value="Genomic_DNA"/>
</dbReference>
<feature type="region of interest" description="Disordered" evidence="1">
    <location>
        <begin position="640"/>
        <end position="694"/>
    </location>
</feature>
<dbReference type="InterPro" id="IPR002492">
    <property type="entry name" value="Transposase_Tc1-like"/>
</dbReference>
<name>A0ABQ9GDL8_9NEOP</name>
<feature type="region of interest" description="Disordered" evidence="1">
    <location>
        <begin position="801"/>
        <end position="839"/>
    </location>
</feature>
<organism evidence="3 4">
    <name type="scientific">Dryococelus australis</name>
    <dbReference type="NCBI Taxonomy" id="614101"/>
    <lineage>
        <taxon>Eukaryota</taxon>
        <taxon>Metazoa</taxon>
        <taxon>Ecdysozoa</taxon>
        <taxon>Arthropoda</taxon>
        <taxon>Hexapoda</taxon>
        <taxon>Insecta</taxon>
        <taxon>Pterygota</taxon>
        <taxon>Neoptera</taxon>
        <taxon>Polyneoptera</taxon>
        <taxon>Phasmatodea</taxon>
        <taxon>Verophasmatodea</taxon>
        <taxon>Anareolatae</taxon>
        <taxon>Phasmatidae</taxon>
        <taxon>Eurycanthinae</taxon>
        <taxon>Dryococelus</taxon>
    </lineage>
</organism>
<comment type="caution">
    <text evidence="3">The sequence shown here is derived from an EMBL/GenBank/DDBJ whole genome shotgun (WGS) entry which is preliminary data.</text>
</comment>
<protein>
    <recommendedName>
        <fullName evidence="2">Transposase Tc1-like domain-containing protein</fullName>
    </recommendedName>
</protein>
<feature type="compositionally biased region" description="Basic and acidic residues" evidence="1">
    <location>
        <begin position="358"/>
        <end position="367"/>
    </location>
</feature>
<sequence>MSSHIGLLDHSAGLQGLVYDARGLAPRPLTLIGARKSPSPNVRSYEVPSSFTDMNLLSVAISGTRSDAGFRSDLGDRSTDASTEAHVSYREVGRPVICLSPFDPVKKQLVFPTQHCPFRRVFFVDSSREVSSYIPYTLSRYVDRYHRWKSHRYTQCDENTARQLRDLRLGAMAHLMHVAVSSLSPPEFLGVERGKMLQEGESHSGSNPAGNVTWFASVGGERSIHCLTPPPPPPAVRLERHKEKRLAIRLSMSKYTNECLEYLCQPLITSFLHCSSCFVFSTLERDHYLGSECVEHVVPVTGSRHSLHVFLDFTYPLLHALHFVGVVDCVFHVIEQFAGWNLEDLEASMETHQNAKAGKRENPEKTRRPTTAGSSTIPTHAKFRERFHRESNPILSRDFESAHLNREQPITEFPRTPLDRGGTHVVLFGLHGEDGHWLPAHVAGGAGQRRVQSRQQALGRLQSPVGVGAAHSDAAHVVLARQQLVVARAEERAQLVAALEPHLRHGENQTFEKKKKKKRPPLLHAKRSDTLAANTGLFNDGTDTYSHRTSGTHSRVICDGKTLGCAYKPTDAREIAGQLPKHPCLRTRATNQSVRFIELKSSSAFSLQENKGVRLRRQFFLFRRTRGGGKLEIPEKTRLPAASSGTIPTCESTGLARPGSEPGTPWEANRLTARSPRPKDEREERGKPLVAESVRQMERRGQEYAWTAAAANLPSCKEEISTNNCGALASAEGRCPRHHKQGLDASKRTAKEPSEREEPLVIRKIKKDPKIGACKLTAQVLNECGKNVHPEPIRRVIRRAGYNGRVPRKKPFTDEANRRKRFKSAKDHADKDESWWNDL</sequence>